<evidence type="ECO:0008006" key="4">
    <source>
        <dbReference type="Google" id="ProtNLM"/>
    </source>
</evidence>
<keyword evidence="1" id="KW-0472">Membrane</keyword>
<evidence type="ECO:0000256" key="1">
    <source>
        <dbReference type="SAM" id="Phobius"/>
    </source>
</evidence>
<feature type="transmembrane region" description="Helical" evidence="1">
    <location>
        <begin position="119"/>
        <end position="142"/>
    </location>
</feature>
<dbReference type="InterPro" id="IPR000366">
    <property type="entry name" value="GPCR_STE2"/>
</dbReference>
<dbReference type="GO" id="GO:0038038">
    <property type="term" value="C:G protein-coupled receptor homodimeric complex"/>
    <property type="evidence" value="ECO:0007669"/>
    <property type="project" value="TreeGrafter"/>
</dbReference>
<organism evidence="2 3">
    <name type="scientific">Clathrospora elynae</name>
    <dbReference type="NCBI Taxonomy" id="706981"/>
    <lineage>
        <taxon>Eukaryota</taxon>
        <taxon>Fungi</taxon>
        <taxon>Dikarya</taxon>
        <taxon>Ascomycota</taxon>
        <taxon>Pezizomycotina</taxon>
        <taxon>Dothideomycetes</taxon>
        <taxon>Pleosporomycetidae</taxon>
        <taxon>Pleosporales</taxon>
        <taxon>Diademaceae</taxon>
        <taxon>Clathrospora</taxon>
    </lineage>
</organism>
<feature type="transmembrane region" description="Helical" evidence="1">
    <location>
        <begin position="69"/>
        <end position="94"/>
    </location>
</feature>
<sequence>MESSFDPRTQDFTLLDRNGLNFTASMAQIDDERLYGVRLALLLASQIGASAMLLLVLLLLTKAEKRRSFIFLTNAFCLFANTIRCILLSCYLTGNLWNPYAQLAGDYSGVTDSDLSTNIAARIFTLLVMMTVFVSLTVQVWTVCITTAPLQRGIIMATTTTMACIASGFRVAVIVYGIEELLTLQRSANVDDVTSMAYIVQAVAIWLFSCVFTWKLGHAIIQRRRLRMPQFGPMQIVFIMGCQTMFIPAIFATLKFEDTMPEFGTLVPTAVAIFLPLSAIWAGVVSDSNIASRGPDSHQRLIKDASYRSSASTTLSGSTIACDKSRQMSACTYTQAKDFESAASTPSSYKKSTNHEGIRVDHDFGFARDDAANRV</sequence>
<dbReference type="Pfam" id="PF02116">
    <property type="entry name" value="STE2"/>
    <property type="match status" value="1"/>
</dbReference>
<keyword evidence="1" id="KW-0812">Transmembrane</keyword>
<dbReference type="EMBL" id="ML976006">
    <property type="protein sequence ID" value="KAF1945965.1"/>
    <property type="molecule type" value="Genomic_DNA"/>
</dbReference>
<accession>A0A6A5SZ63</accession>
<feature type="transmembrane region" description="Helical" evidence="1">
    <location>
        <begin position="39"/>
        <end position="60"/>
    </location>
</feature>
<keyword evidence="1" id="KW-1133">Transmembrane helix</keyword>
<protein>
    <recommendedName>
        <fullName evidence="4">Mating-type alpha-pheromone receptor PreB</fullName>
    </recommendedName>
</protein>
<dbReference type="GO" id="GO:0004932">
    <property type="term" value="F:mating-type factor pheromone receptor activity"/>
    <property type="evidence" value="ECO:0007669"/>
    <property type="project" value="InterPro"/>
</dbReference>
<dbReference type="CDD" id="cd14939">
    <property type="entry name" value="7tmD_STE2"/>
    <property type="match status" value="1"/>
</dbReference>
<feature type="transmembrane region" description="Helical" evidence="1">
    <location>
        <begin position="154"/>
        <end position="178"/>
    </location>
</feature>
<dbReference type="AlphaFoldDB" id="A0A6A5SZ63"/>
<feature type="transmembrane region" description="Helical" evidence="1">
    <location>
        <begin position="236"/>
        <end position="254"/>
    </location>
</feature>
<proteinExistence type="predicted"/>
<feature type="transmembrane region" description="Helical" evidence="1">
    <location>
        <begin position="198"/>
        <end position="216"/>
    </location>
</feature>
<dbReference type="GO" id="GO:0000750">
    <property type="term" value="P:pheromone-dependent signal transduction involved in conjugation with cellular fusion"/>
    <property type="evidence" value="ECO:0007669"/>
    <property type="project" value="TreeGrafter"/>
</dbReference>
<feature type="transmembrane region" description="Helical" evidence="1">
    <location>
        <begin position="266"/>
        <end position="285"/>
    </location>
</feature>
<gene>
    <name evidence="2" type="ORF">EJ02DRAFT_419050</name>
</gene>
<dbReference type="OrthoDB" id="5402633at2759"/>
<dbReference type="InterPro" id="IPR027458">
    <property type="entry name" value="STE2_TM1-TM2_sf"/>
</dbReference>
<dbReference type="Proteomes" id="UP000800038">
    <property type="component" value="Unassembled WGS sequence"/>
</dbReference>
<dbReference type="PANTHER" id="PTHR28009">
    <property type="entry name" value="PHEROMONE ALPHA FACTOR RECEPTOR"/>
    <property type="match status" value="1"/>
</dbReference>
<evidence type="ECO:0000313" key="3">
    <source>
        <dbReference type="Proteomes" id="UP000800038"/>
    </source>
</evidence>
<dbReference type="Gene3D" id="1.10.287.920">
    <property type="entry name" value="Pheromone alpha factor receptor"/>
    <property type="match status" value="1"/>
</dbReference>
<name>A0A6A5SZ63_9PLEO</name>
<reference evidence="2" key="1">
    <citation type="journal article" date="2020" name="Stud. Mycol.">
        <title>101 Dothideomycetes genomes: a test case for predicting lifestyles and emergence of pathogens.</title>
        <authorList>
            <person name="Haridas S."/>
            <person name="Albert R."/>
            <person name="Binder M."/>
            <person name="Bloem J."/>
            <person name="Labutti K."/>
            <person name="Salamov A."/>
            <person name="Andreopoulos B."/>
            <person name="Baker S."/>
            <person name="Barry K."/>
            <person name="Bills G."/>
            <person name="Bluhm B."/>
            <person name="Cannon C."/>
            <person name="Castanera R."/>
            <person name="Culley D."/>
            <person name="Daum C."/>
            <person name="Ezra D."/>
            <person name="Gonzalez J."/>
            <person name="Henrissat B."/>
            <person name="Kuo A."/>
            <person name="Liang C."/>
            <person name="Lipzen A."/>
            <person name="Lutzoni F."/>
            <person name="Magnuson J."/>
            <person name="Mondo S."/>
            <person name="Nolan M."/>
            <person name="Ohm R."/>
            <person name="Pangilinan J."/>
            <person name="Park H.-J."/>
            <person name="Ramirez L."/>
            <person name="Alfaro M."/>
            <person name="Sun H."/>
            <person name="Tritt A."/>
            <person name="Yoshinaga Y."/>
            <person name="Zwiers L.-H."/>
            <person name="Turgeon B."/>
            <person name="Goodwin S."/>
            <person name="Spatafora J."/>
            <person name="Crous P."/>
            <person name="Grigoriev I."/>
        </authorList>
    </citation>
    <scope>NUCLEOTIDE SEQUENCE</scope>
    <source>
        <strain evidence="2">CBS 161.51</strain>
    </source>
</reference>
<dbReference type="PANTHER" id="PTHR28009:SF1">
    <property type="entry name" value="PHEROMONE ALPHA FACTOR RECEPTOR"/>
    <property type="match status" value="1"/>
</dbReference>
<dbReference type="PRINTS" id="PR00250">
    <property type="entry name" value="GPCRSTE2"/>
</dbReference>
<evidence type="ECO:0000313" key="2">
    <source>
        <dbReference type="EMBL" id="KAF1945965.1"/>
    </source>
</evidence>
<keyword evidence="3" id="KW-1185">Reference proteome</keyword>